<accession>A0A1A6GHV3</accession>
<dbReference type="AlphaFoldDB" id="A0A1A6GHV3"/>
<reference evidence="1 2" key="1">
    <citation type="submission" date="2016-06" db="EMBL/GenBank/DDBJ databases">
        <title>The Draft Genome Sequence and Annotation of the Desert Woodrat Neotoma lepida.</title>
        <authorList>
            <person name="Campbell M."/>
            <person name="Oakeson K.F."/>
            <person name="Yandell M."/>
            <person name="Halpert J.R."/>
            <person name="Dearing D."/>
        </authorList>
    </citation>
    <scope>NUCLEOTIDE SEQUENCE [LARGE SCALE GENOMIC DNA]</scope>
    <source>
        <strain evidence="1">417</strain>
        <tissue evidence="1">Liver</tissue>
    </source>
</reference>
<organism evidence="1 2">
    <name type="scientific">Neotoma lepida</name>
    <name type="common">Desert woodrat</name>
    <dbReference type="NCBI Taxonomy" id="56216"/>
    <lineage>
        <taxon>Eukaryota</taxon>
        <taxon>Metazoa</taxon>
        <taxon>Chordata</taxon>
        <taxon>Craniata</taxon>
        <taxon>Vertebrata</taxon>
        <taxon>Euteleostomi</taxon>
        <taxon>Mammalia</taxon>
        <taxon>Eutheria</taxon>
        <taxon>Euarchontoglires</taxon>
        <taxon>Glires</taxon>
        <taxon>Rodentia</taxon>
        <taxon>Myomorpha</taxon>
        <taxon>Muroidea</taxon>
        <taxon>Cricetidae</taxon>
        <taxon>Neotominae</taxon>
        <taxon>Neotoma</taxon>
    </lineage>
</organism>
<proteinExistence type="predicted"/>
<name>A0A1A6GHV3_NEOLE</name>
<evidence type="ECO:0000313" key="2">
    <source>
        <dbReference type="Proteomes" id="UP000092124"/>
    </source>
</evidence>
<gene>
    <name evidence="1" type="ORF">A6R68_05607</name>
</gene>
<protein>
    <submittedName>
        <fullName evidence="1">Uncharacterized protein</fullName>
    </submittedName>
</protein>
<comment type="caution">
    <text evidence="1">The sequence shown here is derived from an EMBL/GenBank/DDBJ whole genome shotgun (WGS) entry which is preliminary data.</text>
</comment>
<sequence>ISEVIVTRAPVKPRARCELLLESVHPGNICSLHGSDEKSSQTPLPVCVSEAFPHRTVRSSSSQSLLTSGNGTASSSFVWMVPTSSKLSPSDVTYLPQCLSIHQLDLNLGGVTVNFIYPEPL</sequence>
<feature type="non-terminal residue" evidence="1">
    <location>
        <position position="121"/>
    </location>
</feature>
<keyword evidence="2" id="KW-1185">Reference proteome</keyword>
<dbReference type="Proteomes" id="UP000092124">
    <property type="component" value="Unassembled WGS sequence"/>
</dbReference>
<dbReference type="EMBL" id="LZPO01088381">
    <property type="protein sequence ID" value="OBS65853.1"/>
    <property type="molecule type" value="Genomic_DNA"/>
</dbReference>
<feature type="non-terminal residue" evidence="1">
    <location>
        <position position="1"/>
    </location>
</feature>
<evidence type="ECO:0000313" key="1">
    <source>
        <dbReference type="EMBL" id="OBS65853.1"/>
    </source>
</evidence>